<dbReference type="SUPFAM" id="SSF53720">
    <property type="entry name" value="ALDH-like"/>
    <property type="match status" value="1"/>
</dbReference>
<dbReference type="PANTHER" id="PTHR42804:SF1">
    <property type="entry name" value="ALDEHYDE DEHYDROGENASE-RELATED"/>
    <property type="match status" value="1"/>
</dbReference>
<dbReference type="PANTHER" id="PTHR42804">
    <property type="entry name" value="ALDEHYDE DEHYDROGENASE"/>
    <property type="match status" value="1"/>
</dbReference>
<dbReference type="GO" id="GO:0016620">
    <property type="term" value="F:oxidoreductase activity, acting on the aldehyde or oxo group of donors, NAD or NADP as acceptor"/>
    <property type="evidence" value="ECO:0007669"/>
    <property type="project" value="InterPro"/>
</dbReference>
<proteinExistence type="predicted"/>
<dbReference type="Gene3D" id="3.40.605.10">
    <property type="entry name" value="Aldehyde Dehydrogenase, Chain A, domain 1"/>
    <property type="match status" value="1"/>
</dbReference>
<dbReference type="InterPro" id="IPR016162">
    <property type="entry name" value="Ald_DH_N"/>
</dbReference>
<dbReference type="AlphaFoldDB" id="X1I081"/>
<gene>
    <name evidence="2" type="ORF">S03H2_44099</name>
</gene>
<dbReference type="InterPro" id="IPR015590">
    <property type="entry name" value="Aldehyde_DH_dom"/>
</dbReference>
<feature type="domain" description="Aldehyde dehydrogenase" evidence="1">
    <location>
        <begin position="1"/>
        <end position="140"/>
    </location>
</feature>
<dbReference type="Gene3D" id="3.40.309.10">
    <property type="entry name" value="Aldehyde Dehydrogenase, Chain A, domain 2"/>
    <property type="match status" value="1"/>
</dbReference>
<dbReference type="Pfam" id="PF00171">
    <property type="entry name" value="Aldedh"/>
    <property type="match status" value="1"/>
</dbReference>
<accession>X1I081</accession>
<dbReference type="InterPro" id="IPR016161">
    <property type="entry name" value="Ald_DH/histidinol_DH"/>
</dbReference>
<feature type="non-terminal residue" evidence="2">
    <location>
        <position position="1"/>
    </location>
</feature>
<sequence>YVEVGTQEGAEVVVGGARPDDPQLQDGYFYLPTIFINVTNDMRIAQEEIFGPVLAVIRFGDEEEAVRIANDTDYGLAAAVWCNDATTAMRVATRLEAGGVYVNEWIGEDFKAPHGGYKLSGIGRENGFECIEHYTETKHIAVSLLDQKPENWCDAPL</sequence>
<reference evidence="2" key="1">
    <citation type="journal article" date="2014" name="Front. Microbiol.">
        <title>High frequency of phylogenetically diverse reductive dehalogenase-homologous genes in deep subseafloor sedimentary metagenomes.</title>
        <authorList>
            <person name="Kawai M."/>
            <person name="Futagami T."/>
            <person name="Toyoda A."/>
            <person name="Takaki Y."/>
            <person name="Nishi S."/>
            <person name="Hori S."/>
            <person name="Arai W."/>
            <person name="Tsubouchi T."/>
            <person name="Morono Y."/>
            <person name="Uchiyama I."/>
            <person name="Ito T."/>
            <person name="Fujiyama A."/>
            <person name="Inagaki F."/>
            <person name="Takami H."/>
        </authorList>
    </citation>
    <scope>NUCLEOTIDE SEQUENCE</scope>
    <source>
        <strain evidence="2">Expedition CK06-06</strain>
    </source>
</reference>
<comment type="caution">
    <text evidence="2">The sequence shown here is derived from an EMBL/GenBank/DDBJ whole genome shotgun (WGS) entry which is preliminary data.</text>
</comment>
<dbReference type="EMBL" id="BARU01027549">
    <property type="protein sequence ID" value="GAH75112.1"/>
    <property type="molecule type" value="Genomic_DNA"/>
</dbReference>
<name>X1I081_9ZZZZ</name>
<dbReference type="InterPro" id="IPR016163">
    <property type="entry name" value="Ald_DH_C"/>
</dbReference>
<evidence type="ECO:0000259" key="1">
    <source>
        <dbReference type="Pfam" id="PF00171"/>
    </source>
</evidence>
<protein>
    <recommendedName>
        <fullName evidence="1">Aldehyde dehydrogenase domain-containing protein</fullName>
    </recommendedName>
</protein>
<organism evidence="2">
    <name type="scientific">marine sediment metagenome</name>
    <dbReference type="NCBI Taxonomy" id="412755"/>
    <lineage>
        <taxon>unclassified sequences</taxon>
        <taxon>metagenomes</taxon>
        <taxon>ecological metagenomes</taxon>
    </lineage>
</organism>
<evidence type="ECO:0000313" key="2">
    <source>
        <dbReference type="EMBL" id="GAH75112.1"/>
    </source>
</evidence>